<protein>
    <submittedName>
        <fullName evidence="7">Branched-chain amino acid ABC transporter permease</fullName>
    </submittedName>
</protein>
<dbReference type="InterPro" id="IPR043428">
    <property type="entry name" value="LivM-like"/>
</dbReference>
<sequence>MSQYRVSRSSPAARAAAVIGAIAVAILIAAPWWAGRADLRLLGELFLYLSLASLWNLLAGYAGLVSVGQQAYAGFGGYMLFALTMFVGMHPLVAIGAAGVLGALISVPVAALIFRLRGAYFAIGTWVMAEIFRLVFAQVSALGGGSGTSLPTDIVRSMADGRSAREALSYWLALGAALLVVTAVYLLLRSRKGLALTAIRDNELAAGSLGIDIWRTKFLVYVVTSALTAMVGALIFLQKLRISPDAAFSVNDWTAFVIFIVVIGGIGTIEGPIIGTLIFFALRETLADLGTIYLMVLGLVAIVMMLKAPKGVWGFIRDRFDLQLFPLGYRVKRDTSKGA</sequence>
<comment type="subcellular location">
    <subcellularLocation>
        <location evidence="1">Cell membrane</location>
        <topology evidence="1">Multi-pass membrane protein</topology>
    </subcellularLocation>
</comment>
<dbReference type="Proteomes" id="UP000231553">
    <property type="component" value="Unassembled WGS sequence"/>
</dbReference>
<reference evidence="7 8" key="1">
    <citation type="journal article" date="2018" name="Int. J. Syst. Evol. Microbiol.">
        <title>Pseudooceanicola lipolyticus sp. nov., a marine alphaproteobacterium, reclassification of Oceanicola flagellatus as Pseudooceanicola flagellatus comb. nov. and emended description of the genus Pseudooceanicola.</title>
        <authorList>
            <person name="Huang M.-M."/>
            <person name="Guo L.-L."/>
            <person name="Wu Y.-H."/>
            <person name="Lai Q.-L."/>
            <person name="Shao Z.-Z."/>
            <person name="Wang C.-S."/>
            <person name="Wu M."/>
            <person name="Xu X.-W."/>
        </authorList>
    </citation>
    <scope>NUCLEOTIDE SEQUENCE [LARGE SCALE GENOMIC DNA]</scope>
    <source>
        <strain evidence="7 8">157</strain>
    </source>
</reference>
<gene>
    <name evidence="7" type="ORF">CVM52_00655</name>
</gene>
<comment type="caution">
    <text evidence="7">The sequence shown here is derived from an EMBL/GenBank/DDBJ whole genome shotgun (WGS) entry which is preliminary data.</text>
</comment>
<dbReference type="CDD" id="cd06581">
    <property type="entry name" value="TM_PBP1_LivM_like"/>
    <property type="match status" value="1"/>
</dbReference>
<evidence type="ECO:0000256" key="3">
    <source>
        <dbReference type="ARBA" id="ARBA00022692"/>
    </source>
</evidence>
<keyword evidence="5 6" id="KW-0472">Membrane</keyword>
<feature type="transmembrane region" description="Helical" evidence="6">
    <location>
        <begin position="95"/>
        <end position="114"/>
    </location>
</feature>
<organism evidence="7 8">
    <name type="scientific">Pseudooceanicola lipolyticus</name>
    <dbReference type="NCBI Taxonomy" id="2029104"/>
    <lineage>
        <taxon>Bacteria</taxon>
        <taxon>Pseudomonadati</taxon>
        <taxon>Pseudomonadota</taxon>
        <taxon>Alphaproteobacteria</taxon>
        <taxon>Rhodobacterales</taxon>
        <taxon>Paracoccaceae</taxon>
        <taxon>Pseudooceanicola</taxon>
    </lineage>
</organism>
<evidence type="ECO:0000256" key="2">
    <source>
        <dbReference type="ARBA" id="ARBA00022475"/>
    </source>
</evidence>
<keyword evidence="3 6" id="KW-0812">Transmembrane</keyword>
<keyword evidence="2" id="KW-1003">Cell membrane</keyword>
<dbReference type="EMBL" id="PGTB01000001">
    <property type="protein sequence ID" value="PJE38672.1"/>
    <property type="molecule type" value="Genomic_DNA"/>
</dbReference>
<evidence type="ECO:0000256" key="4">
    <source>
        <dbReference type="ARBA" id="ARBA00022989"/>
    </source>
</evidence>
<dbReference type="GO" id="GO:0005886">
    <property type="term" value="C:plasma membrane"/>
    <property type="evidence" value="ECO:0007669"/>
    <property type="project" value="UniProtKB-SubCell"/>
</dbReference>
<dbReference type="Pfam" id="PF02653">
    <property type="entry name" value="BPD_transp_2"/>
    <property type="match status" value="1"/>
</dbReference>
<evidence type="ECO:0000256" key="5">
    <source>
        <dbReference type="ARBA" id="ARBA00023136"/>
    </source>
</evidence>
<feature type="transmembrane region" description="Helical" evidence="6">
    <location>
        <begin position="168"/>
        <end position="188"/>
    </location>
</feature>
<keyword evidence="4 6" id="KW-1133">Transmembrane helix</keyword>
<feature type="transmembrane region" description="Helical" evidence="6">
    <location>
        <begin position="71"/>
        <end position="89"/>
    </location>
</feature>
<evidence type="ECO:0000256" key="6">
    <source>
        <dbReference type="SAM" id="Phobius"/>
    </source>
</evidence>
<feature type="transmembrane region" description="Helical" evidence="6">
    <location>
        <begin position="45"/>
        <end position="64"/>
    </location>
</feature>
<keyword evidence="8" id="KW-1185">Reference proteome</keyword>
<evidence type="ECO:0000313" key="8">
    <source>
        <dbReference type="Proteomes" id="UP000231553"/>
    </source>
</evidence>
<dbReference type="OrthoDB" id="9814461at2"/>
<name>A0A2M8J7C4_9RHOB</name>
<feature type="transmembrane region" description="Helical" evidence="6">
    <location>
        <begin position="126"/>
        <end position="148"/>
    </location>
</feature>
<feature type="transmembrane region" description="Helical" evidence="6">
    <location>
        <begin position="289"/>
        <end position="306"/>
    </location>
</feature>
<dbReference type="PANTHER" id="PTHR30482">
    <property type="entry name" value="HIGH-AFFINITY BRANCHED-CHAIN AMINO ACID TRANSPORT SYSTEM PERMEASE"/>
    <property type="match status" value="1"/>
</dbReference>
<dbReference type="RefSeq" id="WP_100160801.1">
    <property type="nucleotide sequence ID" value="NZ_PGTB01000001.1"/>
</dbReference>
<feature type="transmembrane region" description="Helical" evidence="6">
    <location>
        <begin position="12"/>
        <end position="33"/>
    </location>
</feature>
<evidence type="ECO:0000256" key="1">
    <source>
        <dbReference type="ARBA" id="ARBA00004651"/>
    </source>
</evidence>
<feature type="transmembrane region" description="Helical" evidence="6">
    <location>
        <begin position="257"/>
        <end position="282"/>
    </location>
</feature>
<dbReference type="GO" id="GO:0015658">
    <property type="term" value="F:branched-chain amino acid transmembrane transporter activity"/>
    <property type="evidence" value="ECO:0007669"/>
    <property type="project" value="InterPro"/>
</dbReference>
<proteinExistence type="predicted"/>
<dbReference type="AlphaFoldDB" id="A0A2M8J7C4"/>
<evidence type="ECO:0000313" key="7">
    <source>
        <dbReference type="EMBL" id="PJE38672.1"/>
    </source>
</evidence>
<dbReference type="PANTHER" id="PTHR30482:SF17">
    <property type="entry name" value="ABC TRANSPORTER ATP-BINDING PROTEIN"/>
    <property type="match status" value="1"/>
</dbReference>
<accession>A0A2M8J7C4</accession>
<feature type="transmembrane region" description="Helical" evidence="6">
    <location>
        <begin position="218"/>
        <end position="237"/>
    </location>
</feature>
<dbReference type="InterPro" id="IPR001851">
    <property type="entry name" value="ABC_transp_permease"/>
</dbReference>